<evidence type="ECO:0000313" key="2">
    <source>
        <dbReference type="EMBL" id="PQO25998.1"/>
    </source>
</evidence>
<sequence length="158" mass="17795">MKTTKALAPPSAPRISKLQDHFEIEFPDDYLTFLKENNGGVPDLNVFSMRGYDFVVERFLPILDDPRQDNEHGWYDISVVTSQLDCRLIDDEDSTGMNVLPIAALFGGDFVCLDYRESASPCVSVWKHETSDEFSPDLITVANSFTSFLSMFVKAALE</sequence>
<accession>A0A2S8F1E9</accession>
<dbReference type="SUPFAM" id="SSF160631">
    <property type="entry name" value="SMI1/KNR4-like"/>
    <property type="match status" value="1"/>
</dbReference>
<comment type="caution">
    <text evidence="2">The sequence shown here is derived from an EMBL/GenBank/DDBJ whole genome shotgun (WGS) entry which is preliminary data.</text>
</comment>
<reference evidence="2 3" key="1">
    <citation type="submission" date="2018-02" db="EMBL/GenBank/DDBJ databases">
        <title>Comparative genomes isolates from brazilian mangrove.</title>
        <authorList>
            <person name="Araujo J.E."/>
            <person name="Taketani R.G."/>
            <person name="Silva M.C.P."/>
            <person name="Loureco M.V."/>
            <person name="Andreote F.D."/>
        </authorList>
    </citation>
    <scope>NUCLEOTIDE SEQUENCE [LARGE SCALE GENOMIC DNA]</scope>
    <source>
        <strain evidence="2 3">HEX-2 MGV</strain>
    </source>
</reference>
<dbReference type="RefSeq" id="WP_105357613.1">
    <property type="nucleotide sequence ID" value="NZ_PUIA01000069.1"/>
</dbReference>
<dbReference type="Pfam" id="PF14568">
    <property type="entry name" value="SUKH_6"/>
    <property type="match status" value="1"/>
</dbReference>
<dbReference type="OrthoDB" id="215335at2"/>
<feature type="domain" description="Knr4/Smi1-like" evidence="1">
    <location>
        <begin position="9"/>
        <end position="151"/>
    </location>
</feature>
<dbReference type="SMART" id="SM00860">
    <property type="entry name" value="SMI1_KNR4"/>
    <property type="match status" value="1"/>
</dbReference>
<evidence type="ECO:0000259" key="1">
    <source>
        <dbReference type="SMART" id="SM00860"/>
    </source>
</evidence>
<name>A0A2S8F1E9_9BACT</name>
<dbReference type="EMBL" id="PUIA01000069">
    <property type="protein sequence ID" value="PQO25998.1"/>
    <property type="molecule type" value="Genomic_DNA"/>
</dbReference>
<dbReference type="Gene3D" id="3.40.1580.10">
    <property type="entry name" value="SMI1/KNR4-like"/>
    <property type="match status" value="1"/>
</dbReference>
<organism evidence="2 3">
    <name type="scientific">Blastopirellula marina</name>
    <dbReference type="NCBI Taxonomy" id="124"/>
    <lineage>
        <taxon>Bacteria</taxon>
        <taxon>Pseudomonadati</taxon>
        <taxon>Planctomycetota</taxon>
        <taxon>Planctomycetia</taxon>
        <taxon>Pirellulales</taxon>
        <taxon>Pirellulaceae</taxon>
        <taxon>Blastopirellula</taxon>
    </lineage>
</organism>
<gene>
    <name evidence="2" type="ORF">C5Y96_21340</name>
</gene>
<dbReference type="Proteomes" id="UP000240009">
    <property type="component" value="Unassembled WGS sequence"/>
</dbReference>
<dbReference type="InterPro" id="IPR037883">
    <property type="entry name" value="Knr4/Smi1-like_sf"/>
</dbReference>
<proteinExistence type="predicted"/>
<dbReference type="AlphaFoldDB" id="A0A2S8F1E9"/>
<dbReference type="InterPro" id="IPR018958">
    <property type="entry name" value="Knr4/Smi1-like_dom"/>
</dbReference>
<protein>
    <submittedName>
        <fullName evidence="2">SMI1/KNR4 family protein</fullName>
    </submittedName>
</protein>
<evidence type="ECO:0000313" key="3">
    <source>
        <dbReference type="Proteomes" id="UP000240009"/>
    </source>
</evidence>